<reference evidence="1 2" key="1">
    <citation type="submission" date="2017-04" db="EMBL/GenBank/DDBJ databases">
        <authorList>
            <person name="Afonso C.L."/>
            <person name="Miller P.J."/>
            <person name="Scott M.A."/>
            <person name="Spackman E."/>
            <person name="Goraichik I."/>
            <person name="Dimitrov K.M."/>
            <person name="Suarez D.L."/>
            <person name="Swayne D.E."/>
        </authorList>
    </citation>
    <scope>NUCLEOTIDE SEQUENCE [LARGE SCALE GENOMIC DNA]</scope>
    <source>
        <strain evidence="1 2">KR-140</strain>
    </source>
</reference>
<evidence type="ECO:0000313" key="1">
    <source>
        <dbReference type="EMBL" id="SMB85846.1"/>
    </source>
</evidence>
<dbReference type="STRING" id="695939.SAMN00790413_03564"/>
<evidence type="ECO:0000313" key="2">
    <source>
        <dbReference type="Proteomes" id="UP000192582"/>
    </source>
</evidence>
<dbReference type="AlphaFoldDB" id="A0A1W1UXQ0"/>
<keyword evidence="2" id="KW-1185">Reference proteome</keyword>
<gene>
    <name evidence="1" type="ORF">SAMN00790413_03564</name>
</gene>
<name>A0A1W1UXQ0_9DEIO</name>
<dbReference type="RefSeq" id="WP_170928606.1">
    <property type="nucleotide sequence ID" value="NZ_FWWU01000008.1"/>
</dbReference>
<protein>
    <submittedName>
        <fullName evidence="1">Uncharacterized protein</fullName>
    </submittedName>
</protein>
<accession>A0A1W1UXQ0</accession>
<organism evidence="1 2">
    <name type="scientific">Deinococcus hopiensis KR-140</name>
    <dbReference type="NCBI Taxonomy" id="695939"/>
    <lineage>
        <taxon>Bacteria</taxon>
        <taxon>Thermotogati</taxon>
        <taxon>Deinococcota</taxon>
        <taxon>Deinococci</taxon>
        <taxon>Deinococcales</taxon>
        <taxon>Deinococcaceae</taxon>
        <taxon>Deinococcus</taxon>
    </lineage>
</organism>
<sequence>MPGPLLLEAALLRALEAGPAGLIGIRARARLLLPQHLPALENECTLVRALERLHRERWISVLNPGPAPRYQLTGLGEARTLWHGERGTLRRDR</sequence>
<proteinExistence type="predicted"/>
<dbReference type="EMBL" id="FWWU01000008">
    <property type="protein sequence ID" value="SMB85846.1"/>
    <property type="molecule type" value="Genomic_DNA"/>
</dbReference>
<dbReference type="Proteomes" id="UP000192582">
    <property type="component" value="Unassembled WGS sequence"/>
</dbReference>